<comment type="caution">
    <text evidence="1">The sequence shown here is derived from an EMBL/GenBank/DDBJ whole genome shotgun (WGS) entry which is preliminary data.</text>
</comment>
<sequence>MPGYTAPVLTDLGGFHEATLGSGPLSIWDGTSLGISP</sequence>
<keyword evidence="2" id="KW-1185">Reference proteome</keyword>
<dbReference type="RefSeq" id="WP_270675855.1">
    <property type="nucleotide sequence ID" value="NZ_JAQFWP010000003.1"/>
</dbReference>
<name>A0ABT4TFD5_9ACTN</name>
<reference evidence="1" key="1">
    <citation type="submission" date="2023-01" db="EMBL/GenBank/DDBJ databases">
        <title>Draft genome sequence of Nocardiopsis sp. LSu2-4 isolated from halophytes.</title>
        <authorList>
            <person name="Duangmal K."/>
            <person name="Chantavorakit T."/>
        </authorList>
    </citation>
    <scope>NUCLEOTIDE SEQUENCE</scope>
    <source>
        <strain evidence="1">LSu2-4</strain>
    </source>
</reference>
<gene>
    <name evidence="1" type="ORF">O4U47_02695</name>
</gene>
<protein>
    <submittedName>
        <fullName evidence="1">Lasso RiPP family leader peptide-containing protein</fullName>
    </submittedName>
</protein>
<organism evidence="1 2">
    <name type="scientific">Nocardiopsis suaedae</name>
    <dbReference type="NCBI Taxonomy" id="3018444"/>
    <lineage>
        <taxon>Bacteria</taxon>
        <taxon>Bacillati</taxon>
        <taxon>Actinomycetota</taxon>
        <taxon>Actinomycetes</taxon>
        <taxon>Streptosporangiales</taxon>
        <taxon>Nocardiopsidaceae</taxon>
        <taxon>Nocardiopsis</taxon>
    </lineage>
</organism>
<dbReference type="NCBIfam" id="NF033521">
    <property type="entry name" value="lasso_leader_L3"/>
    <property type="match status" value="1"/>
</dbReference>
<dbReference type="Proteomes" id="UP001165685">
    <property type="component" value="Unassembled WGS sequence"/>
</dbReference>
<accession>A0ABT4TFD5</accession>
<dbReference type="EMBL" id="JAQFWP010000003">
    <property type="protein sequence ID" value="MDA2803409.1"/>
    <property type="molecule type" value="Genomic_DNA"/>
</dbReference>
<evidence type="ECO:0000313" key="2">
    <source>
        <dbReference type="Proteomes" id="UP001165685"/>
    </source>
</evidence>
<proteinExistence type="predicted"/>
<evidence type="ECO:0000313" key="1">
    <source>
        <dbReference type="EMBL" id="MDA2803409.1"/>
    </source>
</evidence>